<dbReference type="Gene3D" id="3.40.720.10">
    <property type="entry name" value="Alkaline Phosphatase, subunit A"/>
    <property type="match status" value="1"/>
</dbReference>
<keyword evidence="11" id="KW-0325">Glycoprotein</keyword>
<name>A0AAF0DRW4_9EURO</name>
<evidence type="ECO:0000313" key="14">
    <source>
        <dbReference type="EMBL" id="WEW61865.1"/>
    </source>
</evidence>
<dbReference type="CDD" id="cd16024">
    <property type="entry name" value="GPI_EPT_2"/>
    <property type="match status" value="1"/>
</dbReference>
<evidence type="ECO:0000256" key="11">
    <source>
        <dbReference type="ARBA" id="ARBA00023180"/>
    </source>
</evidence>
<evidence type="ECO:0000256" key="8">
    <source>
        <dbReference type="ARBA" id="ARBA00022824"/>
    </source>
</evidence>
<dbReference type="Pfam" id="PF19316">
    <property type="entry name" value="PIGO_PIGG"/>
    <property type="match status" value="1"/>
</dbReference>
<dbReference type="InterPro" id="IPR037674">
    <property type="entry name" value="PIG-G_N"/>
</dbReference>
<dbReference type="Pfam" id="PF01663">
    <property type="entry name" value="Phosphodiest"/>
    <property type="match status" value="1"/>
</dbReference>
<evidence type="ECO:0000259" key="13">
    <source>
        <dbReference type="Pfam" id="PF19316"/>
    </source>
</evidence>
<evidence type="ECO:0000256" key="5">
    <source>
        <dbReference type="ARBA" id="ARBA00022502"/>
    </source>
</evidence>
<evidence type="ECO:0000256" key="2">
    <source>
        <dbReference type="ARBA" id="ARBA00004687"/>
    </source>
</evidence>
<dbReference type="InterPro" id="IPR045687">
    <property type="entry name" value="PIGG/GPI7_C"/>
</dbReference>
<comment type="subcellular location">
    <subcellularLocation>
        <location evidence="1 12">Endoplasmic reticulum membrane</location>
        <topology evidence="1 12">Multi-pass membrane protein</topology>
    </subcellularLocation>
</comment>
<dbReference type="InterPro" id="IPR017850">
    <property type="entry name" value="Alkaline_phosphatase_core_sf"/>
</dbReference>
<evidence type="ECO:0000256" key="1">
    <source>
        <dbReference type="ARBA" id="ARBA00004477"/>
    </source>
</evidence>
<evidence type="ECO:0000256" key="12">
    <source>
        <dbReference type="RuleBase" id="RU367106"/>
    </source>
</evidence>
<dbReference type="Proteomes" id="UP001219355">
    <property type="component" value="Chromosome 5"/>
</dbReference>
<dbReference type="GO" id="GO:0051267">
    <property type="term" value="F:CP2 mannose-ethanolamine phosphotransferase activity"/>
    <property type="evidence" value="ECO:0007669"/>
    <property type="project" value="TreeGrafter"/>
</dbReference>
<dbReference type="EMBL" id="CP120631">
    <property type="protein sequence ID" value="WEW61865.1"/>
    <property type="molecule type" value="Genomic_DNA"/>
</dbReference>
<keyword evidence="8 12" id="KW-0256">Endoplasmic reticulum</keyword>
<evidence type="ECO:0000256" key="10">
    <source>
        <dbReference type="ARBA" id="ARBA00023136"/>
    </source>
</evidence>
<reference evidence="14" key="1">
    <citation type="submission" date="2023-03" db="EMBL/GenBank/DDBJ databases">
        <title>Emydomyces testavorans Genome Sequence.</title>
        <authorList>
            <person name="Hoyer L."/>
        </authorList>
    </citation>
    <scope>NUCLEOTIDE SEQUENCE</scope>
    <source>
        <strain evidence="14">16-2883</strain>
    </source>
</reference>
<comment type="function">
    <text evidence="12">Ethanolamine phosphate transferase involved in glycosylphosphatidylinositol-anchor biosynthesis. Transfers ethanolamine phosphate to the GPI second mannose.</text>
</comment>
<dbReference type="AlphaFoldDB" id="A0AAF0DRW4"/>
<dbReference type="GO" id="GO:0006506">
    <property type="term" value="P:GPI anchor biosynthetic process"/>
    <property type="evidence" value="ECO:0007669"/>
    <property type="project" value="UniProtKB-KW"/>
</dbReference>
<feature type="transmembrane region" description="Helical" evidence="12">
    <location>
        <begin position="360"/>
        <end position="379"/>
    </location>
</feature>
<organism evidence="14 15">
    <name type="scientific">Emydomyces testavorans</name>
    <dbReference type="NCBI Taxonomy" id="2070801"/>
    <lineage>
        <taxon>Eukaryota</taxon>
        <taxon>Fungi</taxon>
        <taxon>Dikarya</taxon>
        <taxon>Ascomycota</taxon>
        <taxon>Pezizomycotina</taxon>
        <taxon>Eurotiomycetes</taxon>
        <taxon>Eurotiomycetidae</taxon>
        <taxon>Onygenales</taxon>
        <taxon>Nannizziopsiaceae</taxon>
        <taxon>Emydomyces</taxon>
    </lineage>
</organism>
<evidence type="ECO:0000256" key="3">
    <source>
        <dbReference type="ARBA" id="ARBA00005315"/>
    </source>
</evidence>
<evidence type="ECO:0000313" key="15">
    <source>
        <dbReference type="Proteomes" id="UP001219355"/>
    </source>
</evidence>
<evidence type="ECO:0000256" key="7">
    <source>
        <dbReference type="ARBA" id="ARBA00022692"/>
    </source>
</evidence>
<protein>
    <recommendedName>
        <fullName evidence="4 12">GPI ethanolamine phosphate transferase 2</fullName>
    </recommendedName>
</protein>
<keyword evidence="6 12" id="KW-0808">Transferase</keyword>
<comment type="caution">
    <text evidence="12">Lacks conserved residue(s) required for the propagation of feature annotation.</text>
</comment>
<accession>A0AAF0DRW4</accession>
<feature type="transmembrane region" description="Helical" evidence="12">
    <location>
        <begin position="391"/>
        <end position="409"/>
    </location>
</feature>
<keyword evidence="9 12" id="KW-1133">Transmembrane helix</keyword>
<evidence type="ECO:0000256" key="9">
    <source>
        <dbReference type="ARBA" id="ARBA00022989"/>
    </source>
</evidence>
<comment type="pathway">
    <text evidence="2 12">Glycolipid biosynthesis; glycosylphosphatidylinositol-anchor biosynthesis.</text>
</comment>
<evidence type="ECO:0000256" key="4">
    <source>
        <dbReference type="ARBA" id="ARBA00020830"/>
    </source>
</evidence>
<proteinExistence type="inferred from homology"/>
<comment type="similarity">
    <text evidence="3 12">Belongs to the PIGG/PIGN/PIGO family. PIGG subfamily.</text>
</comment>
<feature type="domain" description="GPI ethanolamine phosphate transferase 2 C-terminal" evidence="13">
    <location>
        <begin position="353"/>
        <end position="540"/>
    </location>
</feature>
<evidence type="ECO:0000256" key="6">
    <source>
        <dbReference type="ARBA" id="ARBA00022679"/>
    </source>
</evidence>
<keyword evidence="7 12" id="KW-0812">Transmembrane</keyword>
<keyword evidence="15" id="KW-1185">Reference proteome</keyword>
<sequence length="555" mass="61939">MPRIKAITTGSVPSFLDVILNFAESDTSSTLAHQDTWLAQIKSRPGGRLVMYGDDTWVKLFPDMFERYDGTTSFFVSDFVEVDNNVTRHVPEELQNQDWSAMIMHYLGLDHIGHKAGPFRQVIERPILRKFDPTCLTGSSPHMIPKQREMDSVVQKIYTAMEEQDHLASTVLVLCGDHGMNDAGNHGGASSGETSAALTFISPKFRQIQQGKECPGIPSQDFSYYHTVEQSDIAPTFAGLLGFPIPLNNLGVFIPEFLALWPQSVLRLQLLLDNANQILNLVKATFPGFNEHSALYCSDKDLGTDLSILECQWQKALQLALEGRTKQERLTEAELSLVEFSRTAQRIMSNASSNYTLTKLYQGTTVAAVAVLLSLISFSGASFRITGAMKYFVFVISGYAILMFASSYVEEEQQFWYWMLTGWTCYLYIRTCDKLGTGFEFSSALFLAALSRITRRWNQTGQKFAADPDIGTTFFAEHPNILWILALLTYTDVYQRLKLSGSQGSKLNVSAALYLPLTSFAFIYKAAFTSADAPELIRYTPLLASLAGQPRSIPS</sequence>
<gene>
    <name evidence="14" type="primary">LAS21</name>
    <name evidence="14" type="ORF">PRK78_007362</name>
</gene>
<dbReference type="GO" id="GO:0005789">
    <property type="term" value="C:endoplasmic reticulum membrane"/>
    <property type="evidence" value="ECO:0007669"/>
    <property type="project" value="UniProtKB-SubCell"/>
</dbReference>
<dbReference type="PANTHER" id="PTHR23072:SF0">
    <property type="entry name" value="GPI ETHANOLAMINE PHOSPHATE TRANSFERASE 2"/>
    <property type="match status" value="1"/>
</dbReference>
<dbReference type="PANTHER" id="PTHR23072">
    <property type="entry name" value="PHOSPHATIDYLINOSITOL GLYCAN-RELATED"/>
    <property type="match status" value="1"/>
</dbReference>
<dbReference type="InterPro" id="IPR002591">
    <property type="entry name" value="Phosphodiest/P_Trfase"/>
</dbReference>
<keyword evidence="5 12" id="KW-0337">GPI-anchor biosynthesis</keyword>
<dbReference type="SUPFAM" id="SSF53649">
    <property type="entry name" value="Alkaline phosphatase-like"/>
    <property type="match status" value="1"/>
</dbReference>
<keyword evidence="10 12" id="KW-0472">Membrane</keyword>
<dbReference type="InterPro" id="IPR039527">
    <property type="entry name" value="PIGG/GPI7"/>
</dbReference>